<keyword evidence="3" id="KW-1185">Reference proteome</keyword>
<evidence type="ECO:0000256" key="1">
    <source>
        <dbReference type="SAM" id="Phobius"/>
    </source>
</evidence>
<keyword evidence="1" id="KW-1133">Transmembrane helix</keyword>
<accession>A0ABW9XYE1</accession>
<protein>
    <submittedName>
        <fullName evidence="2">Uncharacterized protein</fullName>
    </submittedName>
</protein>
<sequence>MAELGLILLTVLIGLIAIALHAGRFVDFFRPSVLQIQLFGIHITLLGIVSAAAFDEGRGYGFAIGLIGLLTAALTPFSEPGTSRSDDK</sequence>
<evidence type="ECO:0000313" key="3">
    <source>
        <dbReference type="Proteomes" id="UP000665561"/>
    </source>
</evidence>
<evidence type="ECO:0000313" key="2">
    <source>
        <dbReference type="EMBL" id="NBD27742.1"/>
    </source>
</evidence>
<name>A0ABW9XYE1_9BACL</name>
<organism evidence="2 3">
    <name type="scientific">Paenibacillus glycinis</name>
    <dbReference type="NCBI Taxonomy" id="2697035"/>
    <lineage>
        <taxon>Bacteria</taxon>
        <taxon>Bacillati</taxon>
        <taxon>Bacillota</taxon>
        <taxon>Bacilli</taxon>
        <taxon>Bacillales</taxon>
        <taxon>Paenibacillaceae</taxon>
        <taxon>Paenibacillus</taxon>
    </lineage>
</organism>
<dbReference type="EMBL" id="JAAAMV010000031">
    <property type="protein sequence ID" value="NBD27742.1"/>
    <property type="molecule type" value="Genomic_DNA"/>
</dbReference>
<dbReference type="RefSeq" id="WP_161746766.1">
    <property type="nucleotide sequence ID" value="NZ_JAAAMV010000031.1"/>
</dbReference>
<keyword evidence="1" id="KW-0472">Membrane</keyword>
<proteinExistence type="predicted"/>
<keyword evidence="1" id="KW-0812">Transmembrane</keyword>
<dbReference type="Proteomes" id="UP000665561">
    <property type="component" value="Unassembled WGS sequence"/>
</dbReference>
<feature type="transmembrane region" description="Helical" evidence="1">
    <location>
        <begin position="6"/>
        <end position="26"/>
    </location>
</feature>
<gene>
    <name evidence="2" type="ORF">GT019_28050</name>
</gene>
<feature type="transmembrane region" description="Helical" evidence="1">
    <location>
        <begin position="33"/>
        <end position="54"/>
    </location>
</feature>
<reference evidence="2 3" key="1">
    <citation type="submission" date="2020-01" db="EMBL/GenBank/DDBJ databases">
        <title>Paenibacillus soybeanensis sp. nov. isolated from the nodules of soybean (Glycine max(L.) Merr).</title>
        <authorList>
            <person name="Wang H."/>
        </authorList>
    </citation>
    <scope>NUCLEOTIDE SEQUENCE [LARGE SCALE GENOMIC DNA]</scope>
    <source>
        <strain evidence="2 3">T1</strain>
    </source>
</reference>
<comment type="caution">
    <text evidence="2">The sequence shown here is derived from an EMBL/GenBank/DDBJ whole genome shotgun (WGS) entry which is preliminary data.</text>
</comment>
<feature type="transmembrane region" description="Helical" evidence="1">
    <location>
        <begin position="60"/>
        <end position="78"/>
    </location>
</feature>